<protein>
    <recommendedName>
        <fullName evidence="4">Secreted protein</fullName>
    </recommendedName>
</protein>
<accession>A0A6A7BKT7</accession>
<keyword evidence="3" id="KW-1185">Reference proteome</keyword>
<organism evidence="2 3">
    <name type="scientific">Plenodomus tracheiphilus IPT5</name>
    <dbReference type="NCBI Taxonomy" id="1408161"/>
    <lineage>
        <taxon>Eukaryota</taxon>
        <taxon>Fungi</taxon>
        <taxon>Dikarya</taxon>
        <taxon>Ascomycota</taxon>
        <taxon>Pezizomycotina</taxon>
        <taxon>Dothideomycetes</taxon>
        <taxon>Pleosporomycetidae</taxon>
        <taxon>Pleosporales</taxon>
        <taxon>Pleosporineae</taxon>
        <taxon>Leptosphaeriaceae</taxon>
        <taxon>Plenodomus</taxon>
    </lineage>
</organism>
<dbReference type="AlphaFoldDB" id="A0A6A7BKT7"/>
<evidence type="ECO:0000313" key="3">
    <source>
        <dbReference type="Proteomes" id="UP000799423"/>
    </source>
</evidence>
<evidence type="ECO:0000256" key="1">
    <source>
        <dbReference type="SAM" id="SignalP"/>
    </source>
</evidence>
<feature type="non-terminal residue" evidence="2">
    <location>
        <position position="1"/>
    </location>
</feature>
<dbReference type="Proteomes" id="UP000799423">
    <property type="component" value="Unassembled WGS sequence"/>
</dbReference>
<feature type="chain" id="PRO_5025597690" description="Secreted protein" evidence="1">
    <location>
        <begin position="47"/>
        <end position="102"/>
    </location>
</feature>
<sequence length="102" mass="11254">RWPWLAHIAHGLVSTAGPPLGHRWAAPEPDPLLLLLLLLLQTSASCEHPRLATRAAYRGQSCPELAMGCRASRALHSLPTSHKCRRLLIEQGERVSRSVSNH</sequence>
<proteinExistence type="predicted"/>
<evidence type="ECO:0000313" key="2">
    <source>
        <dbReference type="EMBL" id="KAF2856111.1"/>
    </source>
</evidence>
<feature type="signal peptide" evidence="1">
    <location>
        <begin position="1"/>
        <end position="46"/>
    </location>
</feature>
<evidence type="ECO:0008006" key="4">
    <source>
        <dbReference type="Google" id="ProtNLM"/>
    </source>
</evidence>
<keyword evidence="1" id="KW-0732">Signal</keyword>
<gene>
    <name evidence="2" type="ORF">T440DRAFT_531233</name>
</gene>
<name>A0A6A7BKT7_9PLEO</name>
<reference evidence="2" key="1">
    <citation type="submission" date="2020-01" db="EMBL/GenBank/DDBJ databases">
        <authorList>
            <consortium name="DOE Joint Genome Institute"/>
            <person name="Haridas S."/>
            <person name="Albert R."/>
            <person name="Binder M."/>
            <person name="Bloem J."/>
            <person name="Labutti K."/>
            <person name="Salamov A."/>
            <person name="Andreopoulos B."/>
            <person name="Baker S.E."/>
            <person name="Barry K."/>
            <person name="Bills G."/>
            <person name="Bluhm B.H."/>
            <person name="Cannon C."/>
            <person name="Castanera R."/>
            <person name="Culley D.E."/>
            <person name="Daum C."/>
            <person name="Ezra D."/>
            <person name="Gonzalez J.B."/>
            <person name="Henrissat B."/>
            <person name="Kuo A."/>
            <person name="Liang C."/>
            <person name="Lipzen A."/>
            <person name="Lutzoni F."/>
            <person name="Magnuson J."/>
            <person name="Mondo S."/>
            <person name="Nolan M."/>
            <person name="Ohm R."/>
            <person name="Pangilinan J."/>
            <person name="Park H.-J."/>
            <person name="Ramirez L."/>
            <person name="Alfaro M."/>
            <person name="Sun H."/>
            <person name="Tritt A."/>
            <person name="Yoshinaga Y."/>
            <person name="Zwiers L.-H."/>
            <person name="Turgeon B.G."/>
            <person name="Goodwin S.B."/>
            <person name="Spatafora J.W."/>
            <person name="Crous P.W."/>
            <person name="Grigoriev I.V."/>
        </authorList>
    </citation>
    <scope>NUCLEOTIDE SEQUENCE</scope>
    <source>
        <strain evidence="2">IPT5</strain>
    </source>
</reference>
<dbReference type="OrthoDB" id="10527484at2759"/>
<dbReference type="EMBL" id="MU006289">
    <property type="protein sequence ID" value="KAF2856111.1"/>
    <property type="molecule type" value="Genomic_DNA"/>
</dbReference>